<dbReference type="SUPFAM" id="SSF55729">
    <property type="entry name" value="Acyl-CoA N-acyltransferases (Nat)"/>
    <property type="match status" value="1"/>
</dbReference>
<dbReference type="PANTHER" id="PTHR43877">
    <property type="entry name" value="AMINOALKYLPHOSPHONATE N-ACETYLTRANSFERASE-RELATED-RELATED"/>
    <property type="match status" value="1"/>
</dbReference>
<keyword evidence="6" id="KW-1185">Reference proteome</keyword>
<dbReference type="OrthoDB" id="9798006at2"/>
<dbReference type="PROSITE" id="PS51186">
    <property type="entry name" value="GNAT"/>
    <property type="match status" value="1"/>
</dbReference>
<keyword evidence="3" id="KW-1133">Transmembrane helix</keyword>
<feature type="transmembrane region" description="Helical" evidence="3">
    <location>
        <begin position="233"/>
        <end position="254"/>
    </location>
</feature>
<dbReference type="GO" id="GO:0016747">
    <property type="term" value="F:acyltransferase activity, transferring groups other than amino-acyl groups"/>
    <property type="evidence" value="ECO:0007669"/>
    <property type="project" value="InterPro"/>
</dbReference>
<dbReference type="CDD" id="cd04301">
    <property type="entry name" value="NAT_SF"/>
    <property type="match status" value="1"/>
</dbReference>
<dbReference type="Gene3D" id="3.40.630.30">
    <property type="match status" value="1"/>
</dbReference>
<accession>A0A518D546</accession>
<proteinExistence type="predicted"/>
<dbReference type="Proteomes" id="UP000319342">
    <property type="component" value="Chromosome"/>
</dbReference>
<dbReference type="EMBL" id="CP036290">
    <property type="protein sequence ID" value="QDU86586.1"/>
    <property type="molecule type" value="Genomic_DNA"/>
</dbReference>
<feature type="transmembrane region" description="Helical" evidence="3">
    <location>
        <begin position="200"/>
        <end position="221"/>
    </location>
</feature>
<dbReference type="Pfam" id="PF00583">
    <property type="entry name" value="Acetyltransf_1"/>
    <property type="match status" value="1"/>
</dbReference>
<dbReference type="RefSeq" id="WP_145192105.1">
    <property type="nucleotide sequence ID" value="NZ_CP036290.1"/>
</dbReference>
<name>A0A518D546_9BACT</name>
<protein>
    <submittedName>
        <fullName evidence="5">Acetyltransferase (GNAT) family protein</fullName>
    </submittedName>
</protein>
<evidence type="ECO:0000313" key="5">
    <source>
        <dbReference type="EMBL" id="QDU86586.1"/>
    </source>
</evidence>
<keyword evidence="2" id="KW-0012">Acyltransferase</keyword>
<keyword evidence="3" id="KW-0472">Membrane</keyword>
<feature type="transmembrane region" description="Helical" evidence="3">
    <location>
        <begin position="345"/>
        <end position="368"/>
    </location>
</feature>
<organism evidence="5 6">
    <name type="scientific">Rohdeia mirabilis</name>
    <dbReference type="NCBI Taxonomy" id="2528008"/>
    <lineage>
        <taxon>Bacteria</taxon>
        <taxon>Pseudomonadati</taxon>
        <taxon>Planctomycetota</taxon>
        <taxon>Planctomycetia</taxon>
        <taxon>Planctomycetia incertae sedis</taxon>
        <taxon>Rohdeia</taxon>
    </lineage>
</organism>
<sequence>MTAAPSLYVRPVGPGDVEAIAALLGPIVARGDLTAMTAANVTIEGQRAFIEKLPPHASYLAAVDTESGAIVGVQDVQPNWNERRVGDISTFVDLERARQGIGSALMAATIEEARLAGYDQLQAVIRGNNLDARAFYRSHGFAEVESSSPSLVVGFLDLVRRDGDANEPGASKPIAVPGRLQSDLSRVLRRLRPLHPAAQVAFAAFAFVLTVFASAVVLASFSALNWRGSLESLFFAGWFLGLPWLAMALPYILVAGPRSERVVGAGGLKAAVAMAAIWTAVVTLITIVALGSGDNASRITFADSIEFAVMVASTGVIIGLPTASGCVLGYGLLWKAAARMPPRRAALFAWACGGAVLVVLAVAAWNVLEFMAVRESMPD</sequence>
<feature type="transmembrane region" description="Helical" evidence="3">
    <location>
        <begin position="310"/>
        <end position="333"/>
    </location>
</feature>
<evidence type="ECO:0000313" key="6">
    <source>
        <dbReference type="Proteomes" id="UP000319342"/>
    </source>
</evidence>
<keyword evidence="3" id="KW-0812">Transmembrane</keyword>
<evidence type="ECO:0000256" key="1">
    <source>
        <dbReference type="ARBA" id="ARBA00022679"/>
    </source>
</evidence>
<dbReference type="InterPro" id="IPR000182">
    <property type="entry name" value="GNAT_dom"/>
</dbReference>
<reference evidence="5 6" key="1">
    <citation type="submission" date="2019-02" db="EMBL/GenBank/DDBJ databases">
        <title>Deep-cultivation of Planctomycetes and their phenomic and genomic characterization uncovers novel biology.</title>
        <authorList>
            <person name="Wiegand S."/>
            <person name="Jogler M."/>
            <person name="Boedeker C."/>
            <person name="Pinto D."/>
            <person name="Vollmers J."/>
            <person name="Rivas-Marin E."/>
            <person name="Kohn T."/>
            <person name="Peeters S.H."/>
            <person name="Heuer A."/>
            <person name="Rast P."/>
            <person name="Oberbeckmann S."/>
            <person name="Bunk B."/>
            <person name="Jeske O."/>
            <person name="Meyerdierks A."/>
            <person name="Storesund J.E."/>
            <person name="Kallscheuer N."/>
            <person name="Luecker S."/>
            <person name="Lage O.M."/>
            <person name="Pohl T."/>
            <person name="Merkel B.J."/>
            <person name="Hornburger P."/>
            <person name="Mueller R.-W."/>
            <person name="Bruemmer F."/>
            <person name="Labrenz M."/>
            <person name="Spormann A.M."/>
            <person name="Op den Camp H."/>
            <person name="Overmann J."/>
            <person name="Amann R."/>
            <person name="Jetten M.S.M."/>
            <person name="Mascher T."/>
            <person name="Medema M.H."/>
            <person name="Devos D.P."/>
            <person name="Kaster A.-K."/>
            <person name="Ovreas L."/>
            <person name="Rohde M."/>
            <person name="Galperin M.Y."/>
            <person name="Jogler C."/>
        </authorList>
    </citation>
    <scope>NUCLEOTIDE SEQUENCE [LARGE SCALE GENOMIC DNA]</scope>
    <source>
        <strain evidence="5 6">Pla163</strain>
    </source>
</reference>
<dbReference type="InterPro" id="IPR050832">
    <property type="entry name" value="Bact_Acetyltransf"/>
</dbReference>
<evidence type="ECO:0000256" key="3">
    <source>
        <dbReference type="SAM" id="Phobius"/>
    </source>
</evidence>
<evidence type="ECO:0000256" key="2">
    <source>
        <dbReference type="ARBA" id="ARBA00023315"/>
    </source>
</evidence>
<feature type="domain" description="N-acetyltransferase" evidence="4">
    <location>
        <begin position="7"/>
        <end position="162"/>
    </location>
</feature>
<dbReference type="InterPro" id="IPR016181">
    <property type="entry name" value="Acyl_CoA_acyltransferase"/>
</dbReference>
<gene>
    <name evidence="5" type="ORF">Pla163_37370</name>
</gene>
<evidence type="ECO:0000259" key="4">
    <source>
        <dbReference type="PROSITE" id="PS51186"/>
    </source>
</evidence>
<dbReference type="AlphaFoldDB" id="A0A518D546"/>
<feature type="transmembrane region" description="Helical" evidence="3">
    <location>
        <begin position="266"/>
        <end position="290"/>
    </location>
</feature>
<keyword evidence="1 5" id="KW-0808">Transferase</keyword>